<dbReference type="AlphaFoldDB" id="A0A0U5K2P3"/>
<sequence>MIGKTNEQRITNAEQRQLDKELSKLDLQTNKEYSELFLHILKLKNINL</sequence>
<dbReference type="Proteomes" id="UP000235484">
    <property type="component" value="Unassembled WGS sequence"/>
</dbReference>
<gene>
    <name evidence="1" type="ORF">LRLP16767_LR202_02162</name>
</gene>
<reference evidence="2" key="1">
    <citation type="submission" date="2015-10" db="EMBL/GenBank/DDBJ databases">
        <authorList>
            <person name="Crossman L.C."/>
        </authorList>
    </citation>
    <scope>NUCLEOTIDE SEQUENCE [LARGE SCALE GENOMIC DNA]</scope>
    <source>
        <strain evidence="2">20-2</strain>
    </source>
</reference>
<proteinExistence type="predicted"/>
<protein>
    <submittedName>
        <fullName evidence="1">Uncharacterized protein</fullName>
    </submittedName>
</protein>
<evidence type="ECO:0000313" key="2">
    <source>
        <dbReference type="Proteomes" id="UP000235484"/>
    </source>
</evidence>
<evidence type="ECO:0000313" key="1">
    <source>
        <dbReference type="EMBL" id="CUR42502.1"/>
    </source>
</evidence>
<organism evidence="1 2">
    <name type="scientific">Limosilactobacillus reuteri</name>
    <name type="common">Lactobacillus reuteri</name>
    <dbReference type="NCBI Taxonomy" id="1598"/>
    <lineage>
        <taxon>Bacteria</taxon>
        <taxon>Bacillati</taxon>
        <taxon>Bacillota</taxon>
        <taxon>Bacilli</taxon>
        <taxon>Lactobacillales</taxon>
        <taxon>Lactobacillaceae</taxon>
        <taxon>Limosilactobacillus</taxon>
    </lineage>
</organism>
<dbReference type="EMBL" id="LN887685">
    <property type="protein sequence ID" value="CUR42502.1"/>
    <property type="molecule type" value="Genomic_DNA"/>
</dbReference>
<name>A0A0U5K2P3_LIMRT</name>
<accession>A0A0U5K2P3</accession>